<feature type="transmembrane region" description="Helical" evidence="10">
    <location>
        <begin position="83"/>
        <end position="103"/>
    </location>
</feature>
<dbReference type="Pfam" id="PF01311">
    <property type="entry name" value="Bac_export_1"/>
    <property type="match status" value="1"/>
</dbReference>
<dbReference type="Proteomes" id="UP000243207">
    <property type="component" value="Chromosome I"/>
</dbReference>
<dbReference type="NCBIfam" id="TIGR01400">
    <property type="entry name" value="fliR"/>
    <property type="match status" value="1"/>
</dbReference>
<dbReference type="GO" id="GO:0009425">
    <property type="term" value="C:bacterial-type flagellum basal body"/>
    <property type="evidence" value="ECO:0007669"/>
    <property type="project" value="UniProtKB-SubCell"/>
</dbReference>
<keyword evidence="6 10" id="KW-1133">Transmembrane helix</keyword>
<comment type="function">
    <text evidence="1 10">Role in flagellar biosynthesis.</text>
</comment>
<reference evidence="12" key="1">
    <citation type="submission" date="2016-10" db="EMBL/GenBank/DDBJ databases">
        <authorList>
            <person name="Varghese N."/>
            <person name="Submissions S."/>
        </authorList>
    </citation>
    <scope>NUCLEOTIDE SEQUENCE [LARGE SCALE GENOMIC DNA]</scope>
    <source>
        <strain evidence="12">NRRL B-51270</strain>
    </source>
</reference>
<dbReference type="PANTHER" id="PTHR30065:SF8">
    <property type="entry name" value="FLAGELLAR BIOSYNTHETIC PROTEIN FLIR"/>
    <property type="match status" value="1"/>
</dbReference>
<keyword evidence="11" id="KW-0969">Cilium</keyword>
<dbReference type="GO" id="GO:0005886">
    <property type="term" value="C:plasma membrane"/>
    <property type="evidence" value="ECO:0007669"/>
    <property type="project" value="UniProtKB-SubCell"/>
</dbReference>
<gene>
    <name evidence="11" type="ORF">SAMN05216421_3221</name>
</gene>
<evidence type="ECO:0000313" key="12">
    <source>
        <dbReference type="Proteomes" id="UP000243207"/>
    </source>
</evidence>
<dbReference type="PRINTS" id="PR00953">
    <property type="entry name" value="TYPE3IMRPROT"/>
</dbReference>
<dbReference type="STRING" id="487184.SAMN05216421_3221"/>
<proteinExistence type="inferred from homology"/>
<keyword evidence="8 10" id="KW-0975">Bacterial flagellum</keyword>
<feature type="transmembrane region" description="Helical" evidence="10">
    <location>
        <begin position="44"/>
        <end position="63"/>
    </location>
</feature>
<evidence type="ECO:0000313" key="11">
    <source>
        <dbReference type="EMBL" id="SDT23107.1"/>
    </source>
</evidence>
<keyword evidence="11" id="KW-0966">Cell projection</keyword>
<keyword evidence="12" id="KW-1185">Reference proteome</keyword>
<accession>A0A1H1YNT8</accession>
<evidence type="ECO:0000256" key="8">
    <source>
        <dbReference type="ARBA" id="ARBA00023143"/>
    </source>
</evidence>
<keyword evidence="5 10" id="KW-0812">Transmembrane</keyword>
<keyword evidence="7 10" id="KW-0472">Membrane</keyword>
<dbReference type="GO" id="GO:0044780">
    <property type="term" value="P:bacterial-type flagellum assembly"/>
    <property type="evidence" value="ECO:0007669"/>
    <property type="project" value="UniProtKB-UniRule"/>
</dbReference>
<evidence type="ECO:0000256" key="3">
    <source>
        <dbReference type="ARBA" id="ARBA00021717"/>
    </source>
</evidence>
<feature type="transmembrane region" description="Helical" evidence="10">
    <location>
        <begin position="134"/>
        <end position="157"/>
    </location>
</feature>
<sequence>MNSSQAIFDANDYLLSMQDYWWPFCRILAVFTLAPLFSHKALSMPGRILLALILTLALGGTLPTPPQISPLSIAGLLATMEQIAFGMLLGVSLQLVFTIYSLVGEMISTQMGMSMARFNDPQNGISSSPILYQLYYTMLVLLFFAVDGHLVIVSVLYQSFTFWPVGSGLHFTGLTTMVFAMSWVLSAAVMIALPMVFCMTLVLFCFGLLNRISPTMNLFALGFPMAIVTGWIAILFTLHNMSESYLLLTRQLLDNLGIALQE</sequence>
<evidence type="ECO:0000256" key="7">
    <source>
        <dbReference type="ARBA" id="ARBA00023136"/>
    </source>
</evidence>
<dbReference type="InterPro" id="IPR002010">
    <property type="entry name" value="T3SS_IM_R"/>
</dbReference>
<dbReference type="InterPro" id="IPR006303">
    <property type="entry name" value="FliR"/>
</dbReference>
<keyword evidence="11" id="KW-0282">Flagellum</keyword>
<organism evidence="11 12">
    <name type="scientific">Halopseudomonas xinjiangensis</name>
    <dbReference type="NCBI Taxonomy" id="487184"/>
    <lineage>
        <taxon>Bacteria</taxon>
        <taxon>Pseudomonadati</taxon>
        <taxon>Pseudomonadota</taxon>
        <taxon>Gammaproteobacteria</taxon>
        <taxon>Pseudomonadales</taxon>
        <taxon>Pseudomonadaceae</taxon>
        <taxon>Halopseudomonas</taxon>
    </lineage>
</organism>
<comment type="subcellular location">
    <subcellularLocation>
        <location evidence="10">Cell membrane</location>
        <topology evidence="10">Multi-pass membrane protein</topology>
    </subcellularLocation>
    <subcellularLocation>
        <location evidence="10">Bacterial flagellum basal body</location>
    </subcellularLocation>
</comment>
<evidence type="ECO:0000256" key="6">
    <source>
        <dbReference type="ARBA" id="ARBA00022989"/>
    </source>
</evidence>
<dbReference type="RefSeq" id="WP_093396852.1">
    <property type="nucleotide sequence ID" value="NZ_LT629736.1"/>
</dbReference>
<evidence type="ECO:0000256" key="9">
    <source>
        <dbReference type="NCBIfam" id="TIGR01400"/>
    </source>
</evidence>
<name>A0A1H1YNT8_9GAMM</name>
<comment type="similarity">
    <text evidence="2 10">Belongs to the FliR/MopE/SpaR family.</text>
</comment>
<feature type="transmembrane region" description="Helical" evidence="10">
    <location>
        <begin position="218"/>
        <end position="238"/>
    </location>
</feature>
<evidence type="ECO:0000256" key="5">
    <source>
        <dbReference type="ARBA" id="ARBA00022692"/>
    </source>
</evidence>
<evidence type="ECO:0000256" key="10">
    <source>
        <dbReference type="RuleBase" id="RU362071"/>
    </source>
</evidence>
<evidence type="ECO:0000256" key="2">
    <source>
        <dbReference type="ARBA" id="ARBA00009772"/>
    </source>
</evidence>
<feature type="transmembrane region" description="Helical" evidence="10">
    <location>
        <begin position="177"/>
        <end position="206"/>
    </location>
</feature>
<feature type="transmembrane region" description="Helical" evidence="10">
    <location>
        <begin position="20"/>
        <end position="37"/>
    </location>
</feature>
<dbReference type="OrthoDB" id="9797790at2"/>
<dbReference type="AlphaFoldDB" id="A0A1H1YNT8"/>
<evidence type="ECO:0000256" key="4">
    <source>
        <dbReference type="ARBA" id="ARBA00022475"/>
    </source>
</evidence>
<evidence type="ECO:0000256" key="1">
    <source>
        <dbReference type="ARBA" id="ARBA00002578"/>
    </source>
</evidence>
<dbReference type="PANTHER" id="PTHR30065">
    <property type="entry name" value="FLAGELLAR BIOSYNTHETIC PROTEIN FLIR"/>
    <property type="match status" value="1"/>
</dbReference>
<dbReference type="EMBL" id="LT629736">
    <property type="protein sequence ID" value="SDT23107.1"/>
    <property type="molecule type" value="Genomic_DNA"/>
</dbReference>
<keyword evidence="4 10" id="KW-1003">Cell membrane</keyword>
<protein>
    <recommendedName>
        <fullName evidence="3 9">Flagellar biosynthetic protein FliR</fullName>
    </recommendedName>
</protein>
<dbReference type="GO" id="GO:0006605">
    <property type="term" value="P:protein targeting"/>
    <property type="evidence" value="ECO:0007669"/>
    <property type="project" value="UniProtKB-UniRule"/>
</dbReference>